<dbReference type="RefSeq" id="WP_071932785.1">
    <property type="nucleotide sequence ID" value="NZ_CP016804.1"/>
</dbReference>
<dbReference type="EMBL" id="CP016804">
    <property type="protein sequence ID" value="APE95095.1"/>
    <property type="molecule type" value="Genomic_DNA"/>
</dbReference>
<dbReference type="KEGG" id="hhsr:HSR6_0635"/>
<name>A0A1J1ABH6_9EURY</name>
<dbReference type="Gene3D" id="2.160.20.10">
    <property type="entry name" value="Single-stranded right-handed beta-helix, Pectin lyase-like"/>
    <property type="match status" value="1"/>
</dbReference>
<evidence type="ECO:0000313" key="2">
    <source>
        <dbReference type="EMBL" id="APE95095.1"/>
    </source>
</evidence>
<organism evidence="2 3">
    <name type="scientific">Halodesulfurarchaeum formicicum</name>
    <dbReference type="NCBI Taxonomy" id="1873524"/>
    <lineage>
        <taxon>Archaea</taxon>
        <taxon>Methanobacteriati</taxon>
        <taxon>Methanobacteriota</taxon>
        <taxon>Stenosarchaea group</taxon>
        <taxon>Halobacteria</taxon>
        <taxon>Halobacteriales</taxon>
        <taxon>Halobacteriaceae</taxon>
        <taxon>Halodesulfurarchaeum</taxon>
    </lineage>
</organism>
<dbReference type="AlphaFoldDB" id="A0A1J1ABH6"/>
<dbReference type="SUPFAM" id="SSF51126">
    <property type="entry name" value="Pectin lyase-like"/>
    <property type="match status" value="1"/>
</dbReference>
<dbReference type="GeneID" id="30417158"/>
<reference evidence="3" key="1">
    <citation type="submission" date="2016-08" db="EMBL/GenBank/DDBJ databases">
        <title>Discovery of first anaerobic lithoheterotrophic haloarchae widely represented in hypersaline habitats.</title>
        <authorList>
            <person name="Sorokin D.Y."/>
            <person name="Kublanov I.V."/>
            <person name="Roman P."/>
            <person name="Sinninghe Damste J.S."/>
            <person name="Golyshin P.N."/>
            <person name="Rojo D."/>
            <person name="Ciordia S."/>
            <person name="Mena Md.C."/>
            <person name="Ferrer M."/>
            <person name="Smedile F."/>
            <person name="Messina E."/>
            <person name="La Cono V."/>
            <person name="Yakimov M.M."/>
        </authorList>
    </citation>
    <scope>NUCLEOTIDE SEQUENCE [LARGE SCALE GENOMIC DNA]</scope>
    <source>
        <strain evidence="3">HSR6</strain>
    </source>
</reference>
<gene>
    <name evidence="2" type="ORF">HSR6_0635</name>
</gene>
<evidence type="ECO:0000313" key="3">
    <source>
        <dbReference type="Proteomes" id="UP000186165"/>
    </source>
</evidence>
<dbReference type="OrthoDB" id="202667at2157"/>
<protein>
    <submittedName>
        <fullName evidence="2">Uncharacterized protein</fullName>
    </submittedName>
</protein>
<accession>A0A1J1ABH6</accession>
<sequence>MNRRQLLRQSAVTGIVGVTGVAVYRQVVDRFSNEPPPNRDTDTDPNGDDQIETPADLSPPAEEEPVRHGDEFGTVVDAVKAGADPEGNEPIDDFLNEYADDDTLLSFPAGTYLLPQIRLTEYDHLGVVAAHEEHPTFVAPANSCIDTDPHIQFDQITNFLLEGIDFDFSRDGAGGAVNVIASGDATVRDVTAQGSCRQQIAMFRIDIRDPEGTGLVERLRMQNAENSGWMTGAYVGQRHSGEVTFRDCELSEFTDNGLYGSAPGVSDGGGGTVHTEGGHFENNNVSNIRLGTDGSTARDDTIVVESAPKIDSINLRGIRFRRGSGQLVEDCDIRFGPEVTNSFGAIVFHADNGGARVANTQVTMDSDDIPAIKGFYHSGGGEGGPTFENLTVDGEAKRGYTVQLNGRDGTVFRNCTIEQRGDHRDGIRVAYSEGCELVDSRIDVSGYPLILRDSTMTIRNTTFVTPDGERHVDHMEAGPGDFRPGTWT</sequence>
<dbReference type="Proteomes" id="UP000186165">
    <property type="component" value="Chromosome"/>
</dbReference>
<feature type="region of interest" description="Disordered" evidence="1">
    <location>
        <begin position="469"/>
        <end position="488"/>
    </location>
</feature>
<proteinExistence type="predicted"/>
<feature type="region of interest" description="Disordered" evidence="1">
    <location>
        <begin position="29"/>
        <end position="69"/>
    </location>
</feature>
<evidence type="ECO:0000256" key="1">
    <source>
        <dbReference type="SAM" id="MobiDB-lite"/>
    </source>
</evidence>
<dbReference type="InterPro" id="IPR011050">
    <property type="entry name" value="Pectin_lyase_fold/virulence"/>
</dbReference>
<dbReference type="InterPro" id="IPR012334">
    <property type="entry name" value="Pectin_lyas_fold"/>
</dbReference>
<keyword evidence="3" id="KW-1185">Reference proteome</keyword>
<feature type="compositionally biased region" description="Basic and acidic residues" evidence="1">
    <location>
        <begin position="29"/>
        <end position="42"/>
    </location>
</feature>